<protein>
    <submittedName>
        <fullName evidence="2">GNAT family N-acetyltransferase</fullName>
    </submittedName>
</protein>
<proteinExistence type="predicted"/>
<dbReference type="PROSITE" id="PS51186">
    <property type="entry name" value="GNAT"/>
    <property type="match status" value="1"/>
</dbReference>
<accession>A0A3E2THH5</accession>
<dbReference type="CDD" id="cd04301">
    <property type="entry name" value="NAT_SF"/>
    <property type="match status" value="1"/>
</dbReference>
<evidence type="ECO:0000259" key="1">
    <source>
        <dbReference type="PROSITE" id="PS51186"/>
    </source>
</evidence>
<sequence length="166" mass="19085">MRKANFKDLEKVSEILEQAKKSLKNDGVDQWQNGTPNLSLLGQQVSRNNSYVYEKDGEILAYAYLSPDYDPTYASVRKAMKGDDSITIHTFCVDRNKARKGIGSLFFEQIKDFAIKNGKDSLRIDTHKDNFRMRGLIKKLGFSYIGIIYINDNGRPMPRYAYELLL</sequence>
<dbReference type="SUPFAM" id="SSF55729">
    <property type="entry name" value="Acyl-CoA N-acyltransferases (Nat)"/>
    <property type="match status" value="1"/>
</dbReference>
<dbReference type="AlphaFoldDB" id="A0A3E2THH5"/>
<evidence type="ECO:0000313" key="3">
    <source>
        <dbReference type="Proteomes" id="UP000261011"/>
    </source>
</evidence>
<reference evidence="2 3" key="1">
    <citation type="submission" date="2018-08" db="EMBL/GenBank/DDBJ databases">
        <title>A genome reference for cultivated species of the human gut microbiota.</title>
        <authorList>
            <person name="Zou Y."/>
            <person name="Xue W."/>
            <person name="Luo G."/>
        </authorList>
    </citation>
    <scope>NUCLEOTIDE SEQUENCE [LARGE SCALE GENOMIC DNA]</scope>
    <source>
        <strain evidence="2 3">OF01-3</strain>
    </source>
</reference>
<dbReference type="InterPro" id="IPR000182">
    <property type="entry name" value="GNAT_dom"/>
</dbReference>
<dbReference type="Proteomes" id="UP000261011">
    <property type="component" value="Unassembled WGS sequence"/>
</dbReference>
<evidence type="ECO:0000313" key="2">
    <source>
        <dbReference type="EMBL" id="RGB75877.1"/>
    </source>
</evidence>
<name>A0A3E2THH5_9FIRM</name>
<gene>
    <name evidence="2" type="ORF">DXA39_06020</name>
</gene>
<dbReference type="OrthoDB" id="9796381at2"/>
<dbReference type="GO" id="GO:0016747">
    <property type="term" value="F:acyltransferase activity, transferring groups other than amino-acyl groups"/>
    <property type="evidence" value="ECO:0007669"/>
    <property type="project" value="InterPro"/>
</dbReference>
<comment type="caution">
    <text evidence="2">The sequence shown here is derived from an EMBL/GenBank/DDBJ whole genome shotgun (WGS) entry which is preliminary data.</text>
</comment>
<keyword evidence="2" id="KW-0808">Transferase</keyword>
<dbReference type="InterPro" id="IPR016181">
    <property type="entry name" value="Acyl_CoA_acyltransferase"/>
</dbReference>
<dbReference type="Gene3D" id="3.40.630.30">
    <property type="match status" value="1"/>
</dbReference>
<keyword evidence="3" id="KW-1185">Reference proteome</keyword>
<dbReference type="Pfam" id="PF00583">
    <property type="entry name" value="Acetyltransf_1"/>
    <property type="match status" value="1"/>
</dbReference>
<dbReference type="EMBL" id="QVEU01000004">
    <property type="protein sequence ID" value="RGB75877.1"/>
    <property type="molecule type" value="Genomic_DNA"/>
</dbReference>
<organism evidence="2 3">
    <name type="scientific">Anaerococcus nagyae</name>
    <dbReference type="NCBI Taxonomy" id="1755241"/>
    <lineage>
        <taxon>Bacteria</taxon>
        <taxon>Bacillati</taxon>
        <taxon>Bacillota</taxon>
        <taxon>Tissierellia</taxon>
        <taxon>Tissierellales</taxon>
        <taxon>Peptoniphilaceae</taxon>
        <taxon>Anaerococcus</taxon>
    </lineage>
</organism>
<feature type="domain" description="N-acetyltransferase" evidence="1">
    <location>
        <begin position="1"/>
        <end position="166"/>
    </location>
</feature>
<dbReference type="RefSeq" id="WP_117521820.1">
    <property type="nucleotide sequence ID" value="NZ_JAGGLS010000005.1"/>
</dbReference>